<sequence length="222" mass="22793">MAHSPTNLLGCQRFPIHSGPMDLRTWTALLAFVTGLPAGAAGRVLLRRLRRGTRVPPPWCELAVAGLWALAGWLLPAWWLPVPLALAWFGVLLAATDLAHRRLPDALTLPAYPVVALALCCAALIGPSSGLLPRALLAGALFFAAHLVIRLASPVALGAGDVKLSGVVGAALGAVSWPALLVGALAAATITALLTPLTARGGLTPHGPGLLAATYLLTLVPP</sequence>
<feature type="transmembrane region" description="Helical" evidence="2">
    <location>
        <begin position="26"/>
        <end position="46"/>
    </location>
</feature>
<feature type="domain" description="Prepilin type IV endopeptidase peptidase" evidence="3">
    <location>
        <begin position="85"/>
        <end position="192"/>
    </location>
</feature>
<evidence type="ECO:0000313" key="5">
    <source>
        <dbReference type="Proteomes" id="UP000019225"/>
    </source>
</evidence>
<dbReference type="Pfam" id="PF01478">
    <property type="entry name" value="Peptidase_A24"/>
    <property type="match status" value="1"/>
</dbReference>
<dbReference type="HOGENOM" id="CLU_057101_11_1_11"/>
<dbReference type="Proteomes" id="UP000019225">
    <property type="component" value="Chromosome"/>
</dbReference>
<dbReference type="STRING" id="1449976.KALB_2737"/>
<feature type="transmembrane region" description="Helical" evidence="2">
    <location>
        <begin position="131"/>
        <end position="152"/>
    </location>
</feature>
<evidence type="ECO:0000256" key="2">
    <source>
        <dbReference type="SAM" id="Phobius"/>
    </source>
</evidence>
<protein>
    <submittedName>
        <fullName evidence="4">Putative membrane protein</fullName>
    </submittedName>
</protein>
<name>W5W5R2_9PSEU</name>
<dbReference type="EMBL" id="CP007155">
    <property type="protein sequence ID" value="AHH96105.1"/>
    <property type="molecule type" value="Genomic_DNA"/>
</dbReference>
<dbReference type="KEGG" id="kal:KALB_2737"/>
<keyword evidence="5" id="KW-1185">Reference proteome</keyword>
<feature type="transmembrane region" description="Helical" evidence="2">
    <location>
        <begin position="164"/>
        <end position="194"/>
    </location>
</feature>
<dbReference type="GO" id="GO:0005886">
    <property type="term" value="C:plasma membrane"/>
    <property type="evidence" value="ECO:0007669"/>
    <property type="project" value="TreeGrafter"/>
</dbReference>
<accession>W5W5R2</accession>
<evidence type="ECO:0000259" key="3">
    <source>
        <dbReference type="Pfam" id="PF01478"/>
    </source>
</evidence>
<gene>
    <name evidence="4" type="ORF">KALB_2737</name>
</gene>
<keyword evidence="2" id="KW-0472">Membrane</keyword>
<comment type="similarity">
    <text evidence="1">Belongs to the peptidase A24 family.</text>
</comment>
<dbReference type="GO" id="GO:0004190">
    <property type="term" value="F:aspartic-type endopeptidase activity"/>
    <property type="evidence" value="ECO:0007669"/>
    <property type="project" value="InterPro"/>
</dbReference>
<dbReference type="InterPro" id="IPR050882">
    <property type="entry name" value="Prepilin_peptidase/N-MTase"/>
</dbReference>
<evidence type="ECO:0000256" key="1">
    <source>
        <dbReference type="ARBA" id="ARBA00005801"/>
    </source>
</evidence>
<organism evidence="4 5">
    <name type="scientific">Kutzneria albida DSM 43870</name>
    <dbReference type="NCBI Taxonomy" id="1449976"/>
    <lineage>
        <taxon>Bacteria</taxon>
        <taxon>Bacillati</taxon>
        <taxon>Actinomycetota</taxon>
        <taxon>Actinomycetes</taxon>
        <taxon>Pseudonocardiales</taxon>
        <taxon>Pseudonocardiaceae</taxon>
        <taxon>Kutzneria</taxon>
    </lineage>
</organism>
<dbReference type="PANTHER" id="PTHR30487:SF0">
    <property type="entry name" value="PREPILIN LEADER PEPTIDASE_N-METHYLTRANSFERASE-RELATED"/>
    <property type="match status" value="1"/>
</dbReference>
<dbReference type="AlphaFoldDB" id="W5W5R2"/>
<evidence type="ECO:0000313" key="4">
    <source>
        <dbReference type="EMBL" id="AHH96105.1"/>
    </source>
</evidence>
<dbReference type="InterPro" id="IPR000045">
    <property type="entry name" value="Prepilin_IV_endopep_pep"/>
</dbReference>
<proteinExistence type="inferred from homology"/>
<keyword evidence="2" id="KW-1133">Transmembrane helix</keyword>
<keyword evidence="2" id="KW-0812">Transmembrane</keyword>
<dbReference type="eggNOG" id="COG1989">
    <property type="taxonomic scope" value="Bacteria"/>
</dbReference>
<dbReference type="PATRIC" id="fig|1449976.3.peg.2746"/>
<dbReference type="GO" id="GO:0006465">
    <property type="term" value="P:signal peptide processing"/>
    <property type="evidence" value="ECO:0007669"/>
    <property type="project" value="TreeGrafter"/>
</dbReference>
<dbReference type="Gene3D" id="1.20.120.1220">
    <property type="match status" value="1"/>
</dbReference>
<reference evidence="4 5" key="1">
    <citation type="journal article" date="2014" name="BMC Genomics">
        <title>Complete genome sequence of producer of the glycopeptide antibiotic Aculeximycin Kutzneria albida DSM 43870T, a representative of minor genus of Pseudonocardiaceae.</title>
        <authorList>
            <person name="Rebets Y."/>
            <person name="Tokovenko B."/>
            <person name="Lushchyk I."/>
            <person name="Ruckert C."/>
            <person name="Zaburannyi N."/>
            <person name="Bechthold A."/>
            <person name="Kalinowski J."/>
            <person name="Luzhetskyy A."/>
        </authorList>
    </citation>
    <scope>NUCLEOTIDE SEQUENCE [LARGE SCALE GENOMIC DNA]</scope>
    <source>
        <strain evidence="4">DSM 43870</strain>
    </source>
</reference>
<dbReference type="PANTHER" id="PTHR30487">
    <property type="entry name" value="TYPE 4 PREPILIN-LIKE PROTEINS LEADER PEPTIDE-PROCESSING ENZYME"/>
    <property type="match status" value="1"/>
</dbReference>
<feature type="transmembrane region" description="Helical" evidence="2">
    <location>
        <begin position="106"/>
        <end position="125"/>
    </location>
</feature>